<dbReference type="STRING" id="1855823.MCCS_03670"/>
<dbReference type="KEGG" id="mcak:MCCS_03670"/>
<dbReference type="AlphaFoldDB" id="A0A1W7A8S0"/>
<dbReference type="RefSeq" id="WP_086041726.1">
    <property type="nucleotide sequence ID" value="NZ_CBCRZA010000003.1"/>
</dbReference>
<dbReference type="GeneID" id="35294517"/>
<name>A0A1W7A8S0_9STAP</name>
<protein>
    <submittedName>
        <fullName evidence="1">Dephospho-CoA kinase/protein folding accessory domain-containing protein</fullName>
    </submittedName>
</protein>
<evidence type="ECO:0000313" key="2">
    <source>
        <dbReference type="Proteomes" id="UP000194154"/>
    </source>
</evidence>
<reference evidence="1 2" key="1">
    <citation type="journal article" date="2017" name="Int. J. Syst. Evol. Microbiol.">
        <title>Macrococcus canis sp. nov., a skin bacterium associated with infections in dogs.</title>
        <authorList>
            <person name="Gobeli Brawand S."/>
            <person name="Cotting K."/>
            <person name="Gomez-Sanz E."/>
            <person name="Collaud A."/>
            <person name="Thomann A."/>
            <person name="Brodard I."/>
            <person name="Rodriguez-Campos S."/>
            <person name="Strauss C."/>
            <person name="Perreten V."/>
        </authorList>
    </citation>
    <scope>NUCLEOTIDE SEQUENCE [LARGE SCALE GENOMIC DNA]</scope>
    <source>
        <strain evidence="1 2">KM45013</strain>
    </source>
</reference>
<dbReference type="InterPro" id="IPR043519">
    <property type="entry name" value="NT_sf"/>
</dbReference>
<dbReference type="InterPro" id="IPR007344">
    <property type="entry name" value="GrpB/CoaE"/>
</dbReference>
<evidence type="ECO:0000313" key="1">
    <source>
        <dbReference type="EMBL" id="ARQ06035.1"/>
    </source>
</evidence>
<dbReference type="OrthoDB" id="9799092at2"/>
<dbReference type="PANTHER" id="PTHR34822">
    <property type="entry name" value="GRPB DOMAIN PROTEIN (AFU_ORTHOLOGUE AFUA_1G01530)"/>
    <property type="match status" value="1"/>
</dbReference>
<keyword evidence="1" id="KW-0808">Transferase</keyword>
<keyword evidence="1" id="KW-0418">Kinase</keyword>
<dbReference type="SUPFAM" id="SSF81301">
    <property type="entry name" value="Nucleotidyltransferase"/>
    <property type="match status" value="1"/>
</dbReference>
<gene>
    <name evidence="1" type="ORF">MCCS_03670</name>
</gene>
<sequence length="174" mass="20189">MDLGVTRGEVVLSEYQESWVKEFDKVKEEILSVTSLSPDNIQHIGSTSIQGLMAKPVIDIAIGVDDYEDMDENFYKSLSGIGIYRLRVERDDEIVLAKFKDNQFQVHTHFIHLVDKNGAKWNELIKFRDYLRKNEDAKLEYMTLKKSLSSLYAEDRAKYTDSKEAFVKSIINKR</sequence>
<proteinExistence type="predicted"/>
<dbReference type="Proteomes" id="UP000194154">
    <property type="component" value="Chromosome"/>
</dbReference>
<dbReference type="Gene3D" id="3.30.460.10">
    <property type="entry name" value="Beta Polymerase, domain 2"/>
    <property type="match status" value="1"/>
</dbReference>
<dbReference type="Pfam" id="PF04229">
    <property type="entry name" value="GrpB"/>
    <property type="match status" value="1"/>
</dbReference>
<dbReference type="EMBL" id="CP021059">
    <property type="protein sequence ID" value="ARQ06035.1"/>
    <property type="molecule type" value="Genomic_DNA"/>
</dbReference>
<dbReference type="GO" id="GO:0016301">
    <property type="term" value="F:kinase activity"/>
    <property type="evidence" value="ECO:0007669"/>
    <property type="project" value="UniProtKB-KW"/>
</dbReference>
<keyword evidence="2" id="KW-1185">Reference proteome</keyword>
<organism evidence="1 2">
    <name type="scientific">Macrococcoides canis</name>
    <dbReference type="NCBI Taxonomy" id="1855823"/>
    <lineage>
        <taxon>Bacteria</taxon>
        <taxon>Bacillati</taxon>
        <taxon>Bacillota</taxon>
        <taxon>Bacilli</taxon>
        <taxon>Bacillales</taxon>
        <taxon>Staphylococcaceae</taxon>
        <taxon>Macrococcoides</taxon>
    </lineage>
</organism>
<accession>A0A1W7A8S0</accession>
<dbReference type="PANTHER" id="PTHR34822:SF1">
    <property type="entry name" value="GRPB FAMILY PROTEIN"/>
    <property type="match status" value="1"/>
</dbReference>